<keyword evidence="3" id="KW-1185">Reference proteome</keyword>
<feature type="chain" id="PRO_5045663867" evidence="1">
    <location>
        <begin position="21"/>
        <end position="241"/>
    </location>
</feature>
<name>A0ABZ2RB51_ECTME</name>
<dbReference type="InterPro" id="IPR011990">
    <property type="entry name" value="TPR-like_helical_dom_sf"/>
</dbReference>
<evidence type="ECO:0000313" key="2">
    <source>
        <dbReference type="EMBL" id="WXL24256.1"/>
    </source>
</evidence>
<feature type="signal peptide" evidence="1">
    <location>
        <begin position="1"/>
        <end position="20"/>
    </location>
</feature>
<keyword evidence="1" id="KW-0732">Signal</keyword>
<accession>A0ABZ2RB51</accession>
<reference evidence="2 3" key="1">
    <citation type="submission" date="2024-03" db="EMBL/GenBank/DDBJ databases">
        <title>Complete genome of BD2.</title>
        <authorList>
            <person name="Cao G."/>
        </authorList>
    </citation>
    <scope>NUCLEOTIDE SEQUENCE [LARGE SCALE GENOMIC DNA]</scope>
    <source>
        <strain evidence="2 3">BD2</strain>
    </source>
</reference>
<evidence type="ECO:0000256" key="1">
    <source>
        <dbReference type="SAM" id="SignalP"/>
    </source>
</evidence>
<evidence type="ECO:0000313" key="3">
    <source>
        <dbReference type="Proteomes" id="UP001476583"/>
    </source>
</evidence>
<sequence length="241" mass="26985">MNKPTLSLLALMLIALNCQAEITEAQIAADCAKISQHAQQGEAFYKAKNYPKARESFELQAAWQEECDVGDQDRLATAYNNVALTWIRQGEYRKAQAWLAIMPNDKKSKYNLSLIQDKLDALPKPTSLSGEYWRYARLSTFQILTLKPLKIDTYQADWQGVYFGPRALYYGPNLGDFSEVVTLKNGEGDIVLRESDDAEPCILSLTKSSDGNGLTIKQSSDSWHCGFGHNVSADGDYLRVN</sequence>
<dbReference type="EMBL" id="CP148074">
    <property type="protein sequence ID" value="WXL24256.1"/>
    <property type="molecule type" value="Genomic_DNA"/>
</dbReference>
<protein>
    <submittedName>
        <fullName evidence="2">Tetratricopeptide repeat protein</fullName>
    </submittedName>
</protein>
<dbReference type="Gene3D" id="1.25.40.10">
    <property type="entry name" value="Tetratricopeptide repeat domain"/>
    <property type="match status" value="1"/>
</dbReference>
<gene>
    <name evidence="2" type="ORF">WG219_13040</name>
</gene>
<organism evidence="2 3">
    <name type="scientific">Ectopseudomonas mendocina</name>
    <name type="common">Pseudomonas mendocina</name>
    <dbReference type="NCBI Taxonomy" id="300"/>
    <lineage>
        <taxon>Bacteria</taxon>
        <taxon>Pseudomonadati</taxon>
        <taxon>Pseudomonadota</taxon>
        <taxon>Gammaproteobacteria</taxon>
        <taxon>Pseudomonadales</taxon>
        <taxon>Pseudomonadaceae</taxon>
        <taxon>Ectopseudomonas</taxon>
    </lineage>
</organism>
<dbReference type="Proteomes" id="UP001476583">
    <property type="component" value="Chromosome"/>
</dbReference>
<proteinExistence type="predicted"/>
<dbReference type="SUPFAM" id="SSF48452">
    <property type="entry name" value="TPR-like"/>
    <property type="match status" value="1"/>
</dbReference>